<keyword evidence="5" id="KW-1185">Reference proteome</keyword>
<dbReference type="CDD" id="cd00180">
    <property type="entry name" value="PKc"/>
    <property type="match status" value="1"/>
</dbReference>
<evidence type="ECO:0000313" key="4">
    <source>
        <dbReference type="EMBL" id="ORX47900.1"/>
    </source>
</evidence>
<dbReference type="GO" id="GO:0036503">
    <property type="term" value="P:ERAD pathway"/>
    <property type="evidence" value="ECO:0007669"/>
    <property type="project" value="TreeGrafter"/>
</dbReference>
<dbReference type="Gene3D" id="1.25.40.10">
    <property type="entry name" value="Tetratricopeptide repeat domain"/>
    <property type="match status" value="3"/>
</dbReference>
<dbReference type="InterPro" id="IPR050767">
    <property type="entry name" value="Sel1_AlgK"/>
</dbReference>
<dbReference type="GO" id="GO:0005524">
    <property type="term" value="F:ATP binding"/>
    <property type="evidence" value="ECO:0007669"/>
    <property type="project" value="InterPro"/>
</dbReference>
<protein>
    <recommendedName>
        <fullName evidence="3">Protein kinase domain-containing protein</fullName>
    </recommendedName>
</protein>
<dbReference type="PROSITE" id="PS50011">
    <property type="entry name" value="PROTEIN_KINASE_DOM"/>
    <property type="match status" value="1"/>
</dbReference>
<sequence length="2421" mass="276426">MFKRIRSILKFNKNDKEMVNIKENDSRNISDSTISKVNTVSNTYDDINEDDFQQYTNDKSVRKSFSRRILSSLSKKSFNKKHSLKRGKKKFVGLFKIKRNNKDRNNKKNDSYLEDIDYSNSSNQWLSDSSLNNLSSNESSDYTTNTHLQDNSQYQFIMNKIQNKNAPKINKESSLVQSSNSNYKLESINSISSPSMKSKFEHLNKNKQISSAFSENEIKYIKNQNESGNETSNSNNTILETSPVPSVIHRNNITPPETPKSTIRPKKESCSNIIPKSKFSDNKFSETEIIYYNQVKENSHLSDNQDQLNNNETIIRKASIDLNENTSSTPEYNISIPVQNQQKKIKNKKLVYRVKSFFKKALSIHSKNKILESNVDYKMKKIDVSGKESTITSIPNKNNNLNSSSISNKNLTTSPESIDSYENDGLKGHETNELNNVNNWNSALGQYISKIKKRDKIKKNMAKKSNTSLSNVISLCSKSNESSSTSSSTSTISTLTKDNMTLAATIDSNTLNAKNKNENKNNGKRYAYIFNNQEVLQEFKRVKNEENIKDNNSKLNENQNSTSLNNSWSTVSESYLDETSGIRMKLDKSEYIELNNTEENVESTPNSPKTEVETWNDEELNTNILNNIKTELIELNNEKEDTEDDNSEDWDTVSESDSNSNDYSNSSQDIDNKKSNESLSQCSTVKLVNSKINDSIMKIASSFTSELSKDENSSQSIDIKKINENSIDTSLTTSIYKSSPFIEEYMNSTTSSQFDNEIAKKKILETISENSNKNESEIDFKNGTNNGKAFLSFQTEKNSIIANKNGNITSYDNQKIDEEIKIKLLTEAVHSYKDSINNEQLDSSLNNKEISSYIKSFSNETKDHTISQNNVNETFQSRNNTSLIIDSKLPFSNVSSLEDDSIELDDIDSSSICVVIDEPQSLIFSNNSNISKSDIDSSESNISNKGLNSHNINNSSHLSNTDSNNSCCSKEYLSINYSSKIPSLINKTSLSLGVTSTMISSSTMTTTSNISSHLSNIPDLVTDVSGYASSNIPFRNSFSIPTTISTSSSDVYSPLLSSEIPRMPSNVSIGIIGGDSDNQHQLITTYLSKPYDISNFNLSKNMSDNVYNYSLNEIDINQSSIPNTGLIQKIEFSPIDDSSTSNAGSSSLNPPKLNYDSPTVLNKRESPLQPRDEIYNINSLSSEIENESNTGISYYDYSYITNESSSFYYNESIYNVNNKKKNEYEQIQKFKEKQTKSVYSRSSLLVINDPKEEYNNLSNFYSKKEIEEIESKDDNYLSISKEFTINNDQLTDENTSYIIDDVKPTFNIDTEYNISNIKDEDSNYLIKSKSYSYKEYGEDTRRNMIYEFCKMLSKKYDKENMIGDISSNFDEDNSITLNPRQDSNNSIAISLHQDSNNSIIINPRQDSNNIFIDFSFGRTNQELLNSNDFFNNNYLNDSKILTSNNINLPLISLPPPLSPKDSNTKLENMSISTQLSLKNKDIINRENYIEYNKSFDEDQNISNNLNSYYYGCNSSSHKSPIQKEKYIKYQNDEESYSSCSSCNTCSCSSCQNDSKEYAKTERKNQSGIIERSLNNIEEYNKSKNEIIIDQDIISEVFTEKSKNVISSSDSYYSISHSSFDDIGFDFFYNEYNNSNNENNSNVVKASEKLEFYYLDAADIYGINSDLRNNSDIQVIPSSSFKNPDFMLGSVNTIHAYIEYNELKFKNSYINENNHYKIPDIVDVVLKVIKPEIDKQMLKKNIKQINEWACLQRFNPIYGVSTYFNEEVLVTQFYKNGSLGQYLTTNSSISFEEKEEIVVDIVEGLNICHSHDLIHGNLKPSNILLDEYYHALLSDFSMSRISSSLPKSIKQQWLAPELKERCSPLTTASDIYSLGLIIYYIFNDGVRYIPNVSSKPNFSDKNWPKNIITILEHCLLENPNDRWTIKEILNHLKMHYQFGSIVDKYLNRKSTNKILSEANLRNKGCFSQENDLNYYNKYPKLERFKRFSRYNQYYQYDNNSSNNRDLQFALRALKNSLYFSDWNYTQAMKLMTGSKEVPCNISKAIQRLIIPCSEGHIDSLLRLGLCYFDGQGVAKNKAKAYSLWNIAVEVFPKRHALGGKYQPMNKNFMTKTSFSSPSSNYIRAGVGSLNNGSIMSSPRTLVQSYISPRIKNSTPRMNINSPIASKSIYIHNNGSNYSYDSLLQKKQNLYGLSKCNERTLDLWKEVAEREFIPAYIILGKCYRDGILVESDIANALIWFKRAAHMNDINGCWYLAHCYFIYYDNYQDAFTWLLKASRKKHPEADTALGLLYYYGLGIPRNINEALSHFQYAADLGNANAQYLYCECLDYVFKEKKFVMPKSITDEEKSIHYDKLFHYCSMAATQGNSRAQFLLGKLYLDGSLEFVNNDTSTYKFNSSIGLQWIRLSAENGYKKAKEFLIEIL</sequence>
<feature type="region of interest" description="Disordered" evidence="2">
    <location>
        <begin position="636"/>
        <end position="679"/>
    </location>
</feature>
<feature type="compositionally biased region" description="Low complexity" evidence="2">
    <location>
        <begin position="1138"/>
        <end position="1147"/>
    </location>
</feature>
<dbReference type="InterPro" id="IPR000719">
    <property type="entry name" value="Prot_kinase_dom"/>
</dbReference>
<feature type="domain" description="Protein kinase" evidence="3">
    <location>
        <begin position="1693"/>
        <end position="1933"/>
    </location>
</feature>
<evidence type="ECO:0000256" key="2">
    <source>
        <dbReference type="SAM" id="MobiDB-lite"/>
    </source>
</evidence>
<feature type="compositionally biased region" description="Low complexity" evidence="2">
    <location>
        <begin position="395"/>
        <end position="414"/>
    </location>
</feature>
<comment type="similarity">
    <text evidence="1">Belongs to the sel-1 family.</text>
</comment>
<feature type="compositionally biased region" description="Polar residues" evidence="2">
    <location>
        <begin position="238"/>
        <end position="261"/>
    </location>
</feature>
<dbReference type="SMART" id="SM00671">
    <property type="entry name" value="SEL1"/>
    <property type="match status" value="5"/>
</dbReference>
<proteinExistence type="inferred from homology"/>
<dbReference type="InterPro" id="IPR006597">
    <property type="entry name" value="Sel1-like"/>
</dbReference>
<evidence type="ECO:0000313" key="5">
    <source>
        <dbReference type="Proteomes" id="UP000193719"/>
    </source>
</evidence>
<feature type="region of interest" description="Disordered" evidence="2">
    <location>
        <begin position="395"/>
        <end position="415"/>
    </location>
</feature>
<dbReference type="Proteomes" id="UP000193719">
    <property type="component" value="Unassembled WGS sequence"/>
</dbReference>
<dbReference type="Pfam" id="PF00069">
    <property type="entry name" value="Pkinase"/>
    <property type="match status" value="1"/>
</dbReference>
<dbReference type="PANTHER" id="PTHR11102">
    <property type="entry name" value="SEL-1-LIKE PROTEIN"/>
    <property type="match status" value="1"/>
</dbReference>
<dbReference type="SMART" id="SM00220">
    <property type="entry name" value="S_TKc"/>
    <property type="match status" value="1"/>
</dbReference>
<dbReference type="EMBL" id="MCFH01000029">
    <property type="protein sequence ID" value="ORX47900.1"/>
    <property type="molecule type" value="Genomic_DNA"/>
</dbReference>
<dbReference type="SUPFAM" id="SSF56112">
    <property type="entry name" value="Protein kinase-like (PK-like)"/>
    <property type="match status" value="1"/>
</dbReference>
<feature type="compositionally biased region" description="Low complexity" evidence="2">
    <location>
        <begin position="655"/>
        <end position="669"/>
    </location>
</feature>
<gene>
    <name evidence="4" type="ORF">BCR36DRAFT_584597</name>
</gene>
<dbReference type="GO" id="GO:0004672">
    <property type="term" value="F:protein kinase activity"/>
    <property type="evidence" value="ECO:0007669"/>
    <property type="project" value="InterPro"/>
</dbReference>
<feature type="region of interest" description="Disordered" evidence="2">
    <location>
        <begin position="1136"/>
        <end position="1166"/>
    </location>
</feature>
<evidence type="ECO:0000256" key="1">
    <source>
        <dbReference type="ARBA" id="ARBA00038101"/>
    </source>
</evidence>
<organism evidence="4 5">
    <name type="scientific">Piromyces finnis</name>
    <dbReference type="NCBI Taxonomy" id="1754191"/>
    <lineage>
        <taxon>Eukaryota</taxon>
        <taxon>Fungi</taxon>
        <taxon>Fungi incertae sedis</taxon>
        <taxon>Chytridiomycota</taxon>
        <taxon>Chytridiomycota incertae sedis</taxon>
        <taxon>Neocallimastigomycetes</taxon>
        <taxon>Neocallimastigales</taxon>
        <taxon>Neocallimastigaceae</taxon>
        <taxon>Piromyces</taxon>
    </lineage>
</organism>
<dbReference type="InterPro" id="IPR011990">
    <property type="entry name" value="TPR-like_helical_dom_sf"/>
</dbReference>
<accession>A0A1Y1V5V4</accession>
<dbReference type="InterPro" id="IPR011009">
    <property type="entry name" value="Kinase-like_dom_sf"/>
</dbReference>
<feature type="region of interest" description="Disordered" evidence="2">
    <location>
        <begin position="933"/>
        <end position="960"/>
    </location>
</feature>
<reference evidence="4 5" key="1">
    <citation type="submission" date="2016-08" db="EMBL/GenBank/DDBJ databases">
        <title>Genomes of anaerobic fungi encode conserved fungal cellulosomes for biomass hydrolysis.</title>
        <authorList>
            <consortium name="DOE Joint Genome Institute"/>
            <person name="Haitjema C.H."/>
            <person name="Gilmore S.P."/>
            <person name="Henske J.K."/>
            <person name="Solomon K.V."/>
            <person name="De Groot R."/>
            <person name="Kuo A."/>
            <person name="Mondo S.J."/>
            <person name="Salamov A.A."/>
            <person name="Labutti K."/>
            <person name="Zhao Z."/>
            <person name="Chiniquy J."/>
            <person name="Barry K."/>
            <person name="Brewer H.M."/>
            <person name="Purvine S.O."/>
            <person name="Wright A.T."/>
            <person name="Boxma B."/>
            <person name="Van Alen T."/>
            <person name="Hackstein J.H."/>
            <person name="Baker S.E."/>
            <person name="Grigoriev I.V."/>
            <person name="O'Malley M.A."/>
        </authorList>
    </citation>
    <scope>NUCLEOTIDE SEQUENCE [LARGE SCALE GENOMIC DNA]</scope>
    <source>
        <strain evidence="5">finn</strain>
    </source>
</reference>
<dbReference type="STRING" id="1754191.A0A1Y1V5V4"/>
<dbReference type="Pfam" id="PF08238">
    <property type="entry name" value="Sel1"/>
    <property type="match status" value="4"/>
</dbReference>
<feature type="compositionally biased region" description="Acidic residues" evidence="2">
    <location>
        <begin position="640"/>
        <end position="654"/>
    </location>
</feature>
<dbReference type="Gene3D" id="1.10.510.10">
    <property type="entry name" value="Transferase(Phosphotransferase) domain 1"/>
    <property type="match status" value="1"/>
</dbReference>
<feature type="compositionally biased region" description="Low complexity" evidence="2">
    <location>
        <begin position="225"/>
        <end position="237"/>
    </location>
</feature>
<dbReference type="GO" id="GO:0005789">
    <property type="term" value="C:endoplasmic reticulum membrane"/>
    <property type="evidence" value="ECO:0007669"/>
    <property type="project" value="TreeGrafter"/>
</dbReference>
<dbReference type="PANTHER" id="PTHR11102:SF147">
    <property type="entry name" value="SEL1L ADAPTOR SUBUNIT OF ERAD E3 UBIQUITIN LIGASE"/>
    <property type="match status" value="1"/>
</dbReference>
<evidence type="ECO:0000259" key="3">
    <source>
        <dbReference type="PROSITE" id="PS50011"/>
    </source>
</evidence>
<comment type="caution">
    <text evidence="4">The sequence shown here is derived from an EMBL/GenBank/DDBJ whole genome shotgun (WGS) entry which is preliminary data.</text>
</comment>
<feature type="region of interest" description="Disordered" evidence="2">
    <location>
        <begin position="225"/>
        <end position="275"/>
    </location>
</feature>
<dbReference type="OrthoDB" id="2384430at2759"/>
<dbReference type="SUPFAM" id="SSF81901">
    <property type="entry name" value="HCP-like"/>
    <property type="match status" value="2"/>
</dbReference>
<reference evidence="4 5" key="2">
    <citation type="submission" date="2016-08" db="EMBL/GenBank/DDBJ databases">
        <title>Pervasive Adenine N6-methylation of Active Genes in Fungi.</title>
        <authorList>
            <consortium name="DOE Joint Genome Institute"/>
            <person name="Mondo S.J."/>
            <person name="Dannebaum R.O."/>
            <person name="Kuo R.C."/>
            <person name="Labutti K."/>
            <person name="Haridas S."/>
            <person name="Kuo A."/>
            <person name="Salamov A."/>
            <person name="Ahrendt S.R."/>
            <person name="Lipzen A."/>
            <person name="Sullivan W."/>
            <person name="Andreopoulos W.B."/>
            <person name="Clum A."/>
            <person name="Lindquist E."/>
            <person name="Daum C."/>
            <person name="Ramamoorthy G.K."/>
            <person name="Gryganskyi A."/>
            <person name="Culley D."/>
            <person name="Magnuson J.K."/>
            <person name="James T.Y."/>
            <person name="O'Malley M.A."/>
            <person name="Stajich J.E."/>
            <person name="Spatafora J.W."/>
            <person name="Visel A."/>
            <person name="Grigoriev I.V."/>
        </authorList>
    </citation>
    <scope>NUCLEOTIDE SEQUENCE [LARGE SCALE GENOMIC DNA]</scope>
    <source>
        <strain evidence="5">finn</strain>
    </source>
</reference>
<name>A0A1Y1V5V4_9FUNG</name>